<reference evidence="2 3" key="1">
    <citation type="journal article" date="2019" name="Nat. Ecol. Evol.">
        <title>Megaphylogeny resolves global patterns of mushroom evolution.</title>
        <authorList>
            <person name="Varga T."/>
            <person name="Krizsan K."/>
            <person name="Foldi C."/>
            <person name="Dima B."/>
            <person name="Sanchez-Garcia M."/>
            <person name="Sanchez-Ramirez S."/>
            <person name="Szollosi G.J."/>
            <person name="Szarkandi J.G."/>
            <person name="Papp V."/>
            <person name="Albert L."/>
            <person name="Andreopoulos W."/>
            <person name="Angelini C."/>
            <person name="Antonin V."/>
            <person name="Barry K.W."/>
            <person name="Bougher N.L."/>
            <person name="Buchanan P."/>
            <person name="Buyck B."/>
            <person name="Bense V."/>
            <person name="Catcheside P."/>
            <person name="Chovatia M."/>
            <person name="Cooper J."/>
            <person name="Damon W."/>
            <person name="Desjardin D."/>
            <person name="Finy P."/>
            <person name="Geml J."/>
            <person name="Haridas S."/>
            <person name="Hughes K."/>
            <person name="Justo A."/>
            <person name="Karasinski D."/>
            <person name="Kautmanova I."/>
            <person name="Kiss B."/>
            <person name="Kocsube S."/>
            <person name="Kotiranta H."/>
            <person name="LaButti K.M."/>
            <person name="Lechner B.E."/>
            <person name="Liimatainen K."/>
            <person name="Lipzen A."/>
            <person name="Lukacs Z."/>
            <person name="Mihaltcheva S."/>
            <person name="Morgado L.N."/>
            <person name="Niskanen T."/>
            <person name="Noordeloos M.E."/>
            <person name="Ohm R.A."/>
            <person name="Ortiz-Santana B."/>
            <person name="Ovrebo C."/>
            <person name="Racz N."/>
            <person name="Riley R."/>
            <person name="Savchenko A."/>
            <person name="Shiryaev A."/>
            <person name="Soop K."/>
            <person name="Spirin V."/>
            <person name="Szebenyi C."/>
            <person name="Tomsovsky M."/>
            <person name="Tulloss R.E."/>
            <person name="Uehling J."/>
            <person name="Grigoriev I.V."/>
            <person name="Vagvolgyi C."/>
            <person name="Papp T."/>
            <person name="Martin F.M."/>
            <person name="Miettinen O."/>
            <person name="Hibbett D.S."/>
            <person name="Nagy L.G."/>
        </authorList>
    </citation>
    <scope>NUCLEOTIDE SEQUENCE [LARGE SCALE GENOMIC DNA]</scope>
    <source>
        <strain evidence="2 3">FP101781</strain>
    </source>
</reference>
<evidence type="ECO:0000313" key="2">
    <source>
        <dbReference type="EMBL" id="TEB25804.1"/>
    </source>
</evidence>
<comment type="caution">
    <text evidence="2">The sequence shown here is derived from an EMBL/GenBank/DDBJ whole genome shotgun (WGS) entry which is preliminary data.</text>
</comment>
<dbReference type="EMBL" id="QPFP01000053">
    <property type="protein sequence ID" value="TEB25804.1"/>
    <property type="molecule type" value="Genomic_DNA"/>
</dbReference>
<dbReference type="AlphaFoldDB" id="A0A4Y7SW05"/>
<feature type="transmembrane region" description="Helical" evidence="1">
    <location>
        <begin position="69"/>
        <end position="93"/>
    </location>
</feature>
<feature type="transmembrane region" description="Helical" evidence="1">
    <location>
        <begin position="40"/>
        <end position="57"/>
    </location>
</feature>
<protein>
    <submittedName>
        <fullName evidence="2">Uncharacterized protein</fullName>
    </submittedName>
</protein>
<organism evidence="2 3">
    <name type="scientific">Coprinellus micaceus</name>
    <name type="common">Glistening ink-cap mushroom</name>
    <name type="synonym">Coprinus micaceus</name>
    <dbReference type="NCBI Taxonomy" id="71717"/>
    <lineage>
        <taxon>Eukaryota</taxon>
        <taxon>Fungi</taxon>
        <taxon>Dikarya</taxon>
        <taxon>Basidiomycota</taxon>
        <taxon>Agaricomycotina</taxon>
        <taxon>Agaricomycetes</taxon>
        <taxon>Agaricomycetidae</taxon>
        <taxon>Agaricales</taxon>
        <taxon>Agaricineae</taxon>
        <taxon>Psathyrellaceae</taxon>
        <taxon>Coprinellus</taxon>
    </lineage>
</organism>
<proteinExistence type="predicted"/>
<evidence type="ECO:0000256" key="1">
    <source>
        <dbReference type="SAM" id="Phobius"/>
    </source>
</evidence>
<sequence>MHYWVILWTAPLGAVSGTLGLRLLYICSDIVDYSLGQGQASFLRLLYVPLMASRLSLRHSSDASSALSWFLVFCIYVSPPLYLSIAVCLRIYLSISLPCSSYHLPLVSLSASSLLYHVA</sequence>
<evidence type="ECO:0000313" key="3">
    <source>
        <dbReference type="Proteomes" id="UP000298030"/>
    </source>
</evidence>
<name>A0A4Y7SW05_COPMI</name>
<keyword evidence="1" id="KW-0472">Membrane</keyword>
<gene>
    <name evidence="2" type="ORF">FA13DRAFT_1131279</name>
</gene>
<accession>A0A4Y7SW05</accession>
<keyword evidence="1" id="KW-1133">Transmembrane helix</keyword>
<feature type="transmembrane region" description="Helical" evidence="1">
    <location>
        <begin position="6"/>
        <end position="28"/>
    </location>
</feature>
<keyword evidence="1" id="KW-0812">Transmembrane</keyword>
<dbReference type="Proteomes" id="UP000298030">
    <property type="component" value="Unassembled WGS sequence"/>
</dbReference>
<keyword evidence="3" id="KW-1185">Reference proteome</keyword>